<proteinExistence type="predicted"/>
<dbReference type="GO" id="GO:0003677">
    <property type="term" value="F:DNA binding"/>
    <property type="evidence" value="ECO:0007669"/>
    <property type="project" value="InterPro"/>
</dbReference>
<dbReference type="AlphaFoldDB" id="A0A6I3S3G6"/>
<dbReference type="InterPro" id="IPR019072">
    <property type="entry name" value="Restrct_endonuc_II_XamI"/>
</dbReference>
<gene>
    <name evidence="1" type="ORF">GMD42_06965</name>
</gene>
<dbReference type="GO" id="GO:0009307">
    <property type="term" value="P:DNA restriction-modification system"/>
    <property type="evidence" value="ECO:0007669"/>
    <property type="project" value="InterPro"/>
</dbReference>
<keyword evidence="1" id="KW-0378">Hydrolase</keyword>
<organism evidence="1 2">
    <name type="scientific">Parasutterella excrementihominis</name>
    <dbReference type="NCBI Taxonomy" id="487175"/>
    <lineage>
        <taxon>Bacteria</taxon>
        <taxon>Pseudomonadati</taxon>
        <taxon>Pseudomonadota</taxon>
        <taxon>Betaproteobacteria</taxon>
        <taxon>Burkholderiales</taxon>
        <taxon>Sutterellaceae</taxon>
        <taxon>Parasutterella</taxon>
    </lineage>
</organism>
<keyword evidence="1" id="KW-0255">Endonuclease</keyword>
<dbReference type="Pfam" id="PF09572">
    <property type="entry name" value="RE_XamI"/>
    <property type="match status" value="1"/>
</dbReference>
<evidence type="ECO:0000313" key="2">
    <source>
        <dbReference type="Proteomes" id="UP000462362"/>
    </source>
</evidence>
<dbReference type="EMBL" id="WNCL01000017">
    <property type="protein sequence ID" value="MTU43363.1"/>
    <property type="molecule type" value="Genomic_DNA"/>
</dbReference>
<accession>A0A6I3S3G6</accession>
<sequence length="330" mass="37734">MYFCFVKLFDMLTAKVNSIRPDRWNEDTSLSVLMYNEWFLNFAPTTFKEERLKCLDQVIQLSQKTNGFKEISEDLLIAQPSSLKILRMLCAPPIARDRLAGLVNATSATIANIETKVNPNAKTLKKIAPSIIRVINALKDVELFNLNKTLGFPQEQNLKVAEAVISDRLTGALADPKIRNAQEERQLRVIETYLQSKGYVRFDDPEASAIDLPLGTYSFHKNVLMFKNGFDDSNGYVRTPMDVVIRRKNSDYKFPLFVECKSAGDFANTNKRRKEEDTKVSQLRATFGPEVTLDLFLCGYFDATYLGYEAANHMDWVWEHRIQDFEVLGV</sequence>
<protein>
    <submittedName>
        <fullName evidence="1">XamI family restriction endonuclease</fullName>
    </submittedName>
</protein>
<reference evidence="1 2" key="1">
    <citation type="journal article" date="2019" name="Nat. Med.">
        <title>A library of human gut bacterial isolates paired with longitudinal multiomics data enables mechanistic microbiome research.</title>
        <authorList>
            <person name="Poyet M."/>
            <person name="Groussin M."/>
            <person name="Gibbons S.M."/>
            <person name="Avila-Pacheco J."/>
            <person name="Jiang X."/>
            <person name="Kearney S.M."/>
            <person name="Perrotta A.R."/>
            <person name="Berdy B."/>
            <person name="Zhao S."/>
            <person name="Lieberman T.D."/>
            <person name="Swanson P.K."/>
            <person name="Smith M."/>
            <person name="Roesemann S."/>
            <person name="Alexander J.E."/>
            <person name="Rich S.A."/>
            <person name="Livny J."/>
            <person name="Vlamakis H."/>
            <person name="Clish C."/>
            <person name="Bullock K."/>
            <person name="Deik A."/>
            <person name="Scott J."/>
            <person name="Pierce K.A."/>
            <person name="Xavier R.J."/>
            <person name="Alm E.J."/>
        </authorList>
    </citation>
    <scope>NUCLEOTIDE SEQUENCE [LARGE SCALE GENOMIC DNA]</scope>
    <source>
        <strain evidence="1 2">BIOML-A2</strain>
    </source>
</reference>
<name>A0A6I3S3G6_9BURK</name>
<dbReference type="GO" id="GO:0009036">
    <property type="term" value="F:type II site-specific deoxyribonuclease activity"/>
    <property type="evidence" value="ECO:0007669"/>
    <property type="project" value="InterPro"/>
</dbReference>
<evidence type="ECO:0000313" key="1">
    <source>
        <dbReference type="EMBL" id="MTU43363.1"/>
    </source>
</evidence>
<keyword evidence="1" id="KW-0540">Nuclease</keyword>
<dbReference type="Proteomes" id="UP000462362">
    <property type="component" value="Unassembled WGS sequence"/>
</dbReference>
<comment type="caution">
    <text evidence="1">The sequence shown here is derived from an EMBL/GenBank/DDBJ whole genome shotgun (WGS) entry which is preliminary data.</text>
</comment>